<reference evidence="2" key="1">
    <citation type="submission" date="2009-07" db="EMBL/GenBank/DDBJ databases">
        <authorList>
            <person name="Weinstock G."/>
            <person name="Sodergren E."/>
            <person name="Clifton S."/>
            <person name="Fulton L."/>
            <person name="Fulton B."/>
            <person name="Courtney L."/>
            <person name="Fronick C."/>
            <person name="Harrison M."/>
            <person name="Strong C."/>
            <person name="Farmer C."/>
            <person name="Delahaunty K."/>
            <person name="Markovic C."/>
            <person name="Hall O."/>
            <person name="Minx P."/>
            <person name="Tomlinson C."/>
            <person name="Mitreva M."/>
            <person name="Nelson J."/>
            <person name="Hou S."/>
            <person name="Wollam A."/>
            <person name="Pepin K.H."/>
            <person name="Johnson M."/>
            <person name="Bhonagiri V."/>
            <person name="Nash W.E."/>
            <person name="Warren W."/>
            <person name="Chinwalla A."/>
            <person name="Mardis E.R."/>
            <person name="Wilson R.K."/>
        </authorList>
    </citation>
    <scope>NUCLEOTIDE SEQUENCE [LARGE SCALE GENOMIC DNA]</scope>
    <source>
        <strain evidence="2">DSM 14469</strain>
    </source>
</reference>
<sequence length="245" mass="28026">MDYRKYKFSRKELAGNLGLFLLLAAAFSYLFYRSLIAFILCLPLFKMFLKIRRESCMKKRQRELSAQFLAGMQSVSVALSAGCSVENAFGEALRELRQLYEEDAMIVREFRYIVVQLGMNRSLEQLLTGLAVRSGIEDIRNFADIFSAAKRTGGNLIAIIRNTVQCISQKEETRREINTCLSAKRLEQNIMSIVPCMILVYVQMVSPGFLDVMYHNPAGILIMSICLLVYFLAWLWGRKIVSIEV</sequence>
<proteinExistence type="predicted"/>
<organism evidence="2 3">
    <name type="scientific">Marvinbryantia formatexigens DSM 14469</name>
    <dbReference type="NCBI Taxonomy" id="478749"/>
    <lineage>
        <taxon>Bacteria</taxon>
        <taxon>Bacillati</taxon>
        <taxon>Bacillota</taxon>
        <taxon>Clostridia</taxon>
        <taxon>Lachnospirales</taxon>
        <taxon>Lachnospiraceae</taxon>
        <taxon>Marvinbryantia</taxon>
    </lineage>
</organism>
<keyword evidence="1" id="KW-1133">Transmembrane helix</keyword>
<evidence type="ECO:0000313" key="2">
    <source>
        <dbReference type="EMBL" id="EET60692.1"/>
    </source>
</evidence>
<evidence type="ECO:0000313" key="3">
    <source>
        <dbReference type="Proteomes" id="UP000005561"/>
    </source>
</evidence>
<dbReference type="AlphaFoldDB" id="C6LEV3"/>
<dbReference type="PANTHER" id="PTHR35007">
    <property type="entry name" value="INTEGRAL MEMBRANE PROTEIN-RELATED"/>
    <property type="match status" value="1"/>
</dbReference>
<keyword evidence="1" id="KW-0472">Membrane</keyword>
<feature type="transmembrane region" description="Helical" evidence="1">
    <location>
        <begin position="190"/>
        <end position="210"/>
    </location>
</feature>
<evidence type="ECO:0000256" key="1">
    <source>
        <dbReference type="SAM" id="Phobius"/>
    </source>
</evidence>
<dbReference type="PANTHER" id="PTHR35007:SF1">
    <property type="entry name" value="PILUS ASSEMBLY PROTEIN"/>
    <property type="match status" value="1"/>
</dbReference>
<keyword evidence="3" id="KW-1185">Reference proteome</keyword>
<dbReference type="Proteomes" id="UP000005561">
    <property type="component" value="Unassembled WGS sequence"/>
</dbReference>
<dbReference type="STRING" id="168384.SAMN05660368_02418"/>
<feature type="transmembrane region" description="Helical" evidence="1">
    <location>
        <begin position="35"/>
        <end position="52"/>
    </location>
</feature>
<feature type="transmembrane region" description="Helical" evidence="1">
    <location>
        <begin position="12"/>
        <end position="29"/>
    </location>
</feature>
<protein>
    <submittedName>
        <fullName evidence="2">Uncharacterized protein</fullName>
    </submittedName>
</protein>
<gene>
    <name evidence="2" type="ORF">BRYFOR_07154</name>
</gene>
<keyword evidence="1" id="KW-0812">Transmembrane</keyword>
<accession>C6LEV3</accession>
<comment type="caution">
    <text evidence="2">The sequence shown here is derived from an EMBL/GenBank/DDBJ whole genome shotgun (WGS) entry which is preliminary data.</text>
</comment>
<dbReference type="RefSeq" id="WP_006861946.1">
    <property type="nucleotide sequence ID" value="NZ_ACCL02000009.1"/>
</dbReference>
<dbReference type="EMBL" id="ACCL02000009">
    <property type="protein sequence ID" value="EET60692.1"/>
    <property type="molecule type" value="Genomic_DNA"/>
</dbReference>
<dbReference type="OrthoDB" id="9796142at2"/>
<dbReference type="eggNOG" id="COG4965">
    <property type="taxonomic scope" value="Bacteria"/>
</dbReference>
<name>C6LEV3_9FIRM</name>
<feature type="transmembrane region" description="Helical" evidence="1">
    <location>
        <begin position="216"/>
        <end position="236"/>
    </location>
</feature>